<dbReference type="SUPFAM" id="SSF57997">
    <property type="entry name" value="Tropomyosin"/>
    <property type="match status" value="1"/>
</dbReference>
<dbReference type="RefSeq" id="WP_090064140.1">
    <property type="nucleotide sequence ID" value="NZ_FOFT01000002.1"/>
</dbReference>
<evidence type="ECO:0000313" key="4">
    <source>
        <dbReference type="Proteomes" id="UP000199028"/>
    </source>
</evidence>
<keyword evidence="1" id="KW-0175">Coiled coil</keyword>
<protein>
    <submittedName>
        <fullName evidence="3">Uncharacterized protein</fullName>
    </submittedName>
</protein>
<reference evidence="4" key="1">
    <citation type="submission" date="2016-10" db="EMBL/GenBank/DDBJ databases">
        <authorList>
            <person name="Varghese N."/>
            <person name="Submissions S."/>
        </authorList>
    </citation>
    <scope>NUCLEOTIDE SEQUENCE [LARGE SCALE GENOMIC DNA]</scope>
    <source>
        <strain evidence="4">CGMCC 4.578</strain>
    </source>
</reference>
<gene>
    <name evidence="3" type="ORF">SAMN05216195_102602</name>
</gene>
<feature type="compositionally biased region" description="Basic and acidic residues" evidence="2">
    <location>
        <begin position="195"/>
        <end position="207"/>
    </location>
</feature>
<feature type="region of interest" description="Disordered" evidence="2">
    <location>
        <begin position="188"/>
        <end position="207"/>
    </location>
</feature>
<evidence type="ECO:0000256" key="2">
    <source>
        <dbReference type="SAM" id="MobiDB-lite"/>
    </source>
</evidence>
<dbReference type="AlphaFoldDB" id="A0A1H9GLY7"/>
<evidence type="ECO:0000313" key="3">
    <source>
        <dbReference type="EMBL" id="SEQ51059.1"/>
    </source>
</evidence>
<name>A0A1H9GLY7_9PSEU</name>
<keyword evidence="4" id="KW-1185">Reference proteome</keyword>
<accession>A0A1H9GLY7</accession>
<sequence>MRNDPIHDLTETIDEHERRLSSIDTALSTRSKTIDEIRRRVRELEDKVGKHSVGSVLDKVKTVETNLGNANKRLDAQSAEIANLRLDVRALSRKVRSSGDLPRADFHTWQPDITPEMVQLIRARLAAAPVSPAKVQQLQTKLEQAQEQVAGWDRSREAAIMAVQAMTELPQGAERAWRKEKRTWSAFRASGSRPTGEEALARHRHDEAVRARRSETVALAQSKEADEAACATIRRRVQDAVAQDLVLPHWCDIALGLFSPGKPDRIKPWLDAATKLIRYRLLADIRDSLHAYGDRPSDETLAAEYDRVVGHCSDVRR</sequence>
<dbReference type="EMBL" id="FOFT01000002">
    <property type="protein sequence ID" value="SEQ51059.1"/>
    <property type="molecule type" value="Genomic_DNA"/>
</dbReference>
<dbReference type="Proteomes" id="UP000199028">
    <property type="component" value="Unassembled WGS sequence"/>
</dbReference>
<proteinExistence type="predicted"/>
<evidence type="ECO:0000256" key="1">
    <source>
        <dbReference type="SAM" id="Coils"/>
    </source>
</evidence>
<organism evidence="3 4">
    <name type="scientific">Lentzea flaviverrucosa</name>
    <dbReference type="NCBI Taxonomy" id="200379"/>
    <lineage>
        <taxon>Bacteria</taxon>
        <taxon>Bacillati</taxon>
        <taxon>Actinomycetota</taxon>
        <taxon>Actinomycetes</taxon>
        <taxon>Pseudonocardiales</taxon>
        <taxon>Pseudonocardiaceae</taxon>
        <taxon>Lentzea</taxon>
    </lineage>
</organism>
<feature type="coiled-coil region" evidence="1">
    <location>
        <begin position="6"/>
        <end position="94"/>
    </location>
</feature>